<keyword evidence="1" id="KW-0004">4Fe-4S</keyword>
<dbReference type="EMBL" id="PYAL01000005">
    <property type="protein sequence ID" value="RXN86739.1"/>
    <property type="molecule type" value="Genomic_DNA"/>
</dbReference>
<keyword evidence="2" id="KW-0479">Metal-binding</keyword>
<sequence>MYVTEPARRIAVQGEYDVVVLGGGPAGLLAATCAARNGASVLLIERYGFLGGMGTAAGVSNFCGLHANIHGEIKQVVHGTADDLLDRMRALDGLNEPHLILGKIHAQAYDISAFKLAADGLLHDSGAQVLFHALASSMTVNDDGQVDAVIVETKSGPRAVRGRVFIDCSGDADLARWAGLDFEKGDAQGRMLYPTLMFKVGNVDGARAQDAWKSIPLLMDQAEASGEFRFPRRGAIVRPQKHDYEWRVNVTQLSDADGSAADGTDAGSLSAGEMEGRRQIVEYLRFLRAKVPGFEHAYVLDIAPQLGIRETRRVVAEYMLTQEDVLGCADFEDSIGVNGWPLEIHMAGDVKWVWPPIPESRGYNQLPFRMIVPRRGAGRPGNILVAGRCAGMTHEGQSAARVSGSCFVMGEAAGTAAAMALARGTMPAELPVRDLQRQLRAQGVFLAEQQRAEIA</sequence>
<keyword evidence="3" id="KW-0560">Oxidoreductase</keyword>
<dbReference type="Pfam" id="PF12831">
    <property type="entry name" value="FAD_oxidored"/>
    <property type="match status" value="1"/>
</dbReference>
<dbReference type="AlphaFoldDB" id="A0A4Q1HH87"/>
<evidence type="ECO:0000313" key="6">
    <source>
        <dbReference type="EMBL" id="RXN86739.1"/>
    </source>
</evidence>
<keyword evidence="5" id="KW-0411">Iron-sulfur</keyword>
<dbReference type="Proteomes" id="UP000290849">
    <property type="component" value="Unassembled WGS sequence"/>
</dbReference>
<dbReference type="GO" id="GO:0016491">
    <property type="term" value="F:oxidoreductase activity"/>
    <property type="evidence" value="ECO:0007669"/>
    <property type="project" value="UniProtKB-KW"/>
</dbReference>
<dbReference type="SUPFAM" id="SSF51905">
    <property type="entry name" value="FAD/NAD(P)-binding domain"/>
    <property type="match status" value="1"/>
</dbReference>
<accession>A0A4Q1HH87</accession>
<evidence type="ECO:0000256" key="4">
    <source>
        <dbReference type="ARBA" id="ARBA00023004"/>
    </source>
</evidence>
<dbReference type="InterPro" id="IPR039650">
    <property type="entry name" value="HdrA-like"/>
</dbReference>
<evidence type="ECO:0000256" key="1">
    <source>
        <dbReference type="ARBA" id="ARBA00022485"/>
    </source>
</evidence>
<organism evidence="6 7">
    <name type="scientific">Achromobacter aloeverae</name>
    <dbReference type="NCBI Taxonomy" id="1750518"/>
    <lineage>
        <taxon>Bacteria</taxon>
        <taxon>Pseudomonadati</taxon>
        <taxon>Pseudomonadota</taxon>
        <taxon>Betaproteobacteria</taxon>
        <taxon>Burkholderiales</taxon>
        <taxon>Alcaligenaceae</taxon>
        <taxon>Achromobacter</taxon>
    </lineage>
</organism>
<reference evidence="6 7" key="1">
    <citation type="journal article" date="2017" name="Int. J. Syst. Evol. Microbiol.">
        <title>Achromobacter aloeverae sp. nov., isolated from the root of Aloe vera (L.) Burm.f.</title>
        <authorList>
            <person name="Kuncharoen N."/>
            <person name="Muramatsu Y."/>
            <person name="Shibata C."/>
            <person name="Kamakura Y."/>
            <person name="Nakagawa Y."/>
            <person name="Tanasupawat S."/>
        </authorList>
    </citation>
    <scope>NUCLEOTIDE SEQUENCE [LARGE SCALE GENOMIC DNA]</scope>
    <source>
        <strain evidence="6 7">AVA-1</strain>
    </source>
</reference>
<protein>
    <submittedName>
        <fullName evidence="6">FAD-dependent oxidoreductase</fullName>
    </submittedName>
</protein>
<dbReference type="GO" id="GO:0046872">
    <property type="term" value="F:metal ion binding"/>
    <property type="evidence" value="ECO:0007669"/>
    <property type="project" value="UniProtKB-KW"/>
</dbReference>
<proteinExistence type="predicted"/>
<dbReference type="PANTHER" id="PTHR43498">
    <property type="entry name" value="FERREDOXIN:COB-COM HETERODISULFIDE REDUCTASE SUBUNIT A"/>
    <property type="match status" value="1"/>
</dbReference>
<keyword evidence="4" id="KW-0408">Iron</keyword>
<dbReference type="RefSeq" id="WP_129151741.1">
    <property type="nucleotide sequence ID" value="NZ_JBHSDO010000012.1"/>
</dbReference>
<name>A0A4Q1HH87_9BURK</name>
<evidence type="ECO:0000313" key="7">
    <source>
        <dbReference type="Proteomes" id="UP000290849"/>
    </source>
</evidence>
<dbReference type="OrthoDB" id="9777740at2"/>
<evidence type="ECO:0000256" key="2">
    <source>
        <dbReference type="ARBA" id="ARBA00022723"/>
    </source>
</evidence>
<keyword evidence="7" id="KW-1185">Reference proteome</keyword>
<evidence type="ECO:0000256" key="5">
    <source>
        <dbReference type="ARBA" id="ARBA00023014"/>
    </source>
</evidence>
<gene>
    <name evidence="6" type="ORF">C7R54_17595</name>
</gene>
<comment type="caution">
    <text evidence="6">The sequence shown here is derived from an EMBL/GenBank/DDBJ whole genome shotgun (WGS) entry which is preliminary data.</text>
</comment>
<dbReference type="GO" id="GO:0051539">
    <property type="term" value="F:4 iron, 4 sulfur cluster binding"/>
    <property type="evidence" value="ECO:0007669"/>
    <property type="project" value="UniProtKB-KW"/>
</dbReference>
<dbReference type="Gene3D" id="3.50.50.60">
    <property type="entry name" value="FAD/NAD(P)-binding domain"/>
    <property type="match status" value="1"/>
</dbReference>
<evidence type="ECO:0000256" key="3">
    <source>
        <dbReference type="ARBA" id="ARBA00023002"/>
    </source>
</evidence>
<dbReference type="PANTHER" id="PTHR43498:SF1">
    <property type="entry name" value="COB--COM HETERODISULFIDE REDUCTASE IRON-SULFUR SUBUNIT A"/>
    <property type="match status" value="1"/>
</dbReference>
<dbReference type="InterPro" id="IPR036188">
    <property type="entry name" value="FAD/NAD-bd_sf"/>
</dbReference>
<dbReference type="PRINTS" id="PR00411">
    <property type="entry name" value="PNDRDTASEI"/>
</dbReference>